<dbReference type="EMBL" id="JAOUSE010000001">
    <property type="protein sequence ID" value="MCU9592862.1"/>
    <property type="molecule type" value="Genomic_DNA"/>
</dbReference>
<name>A0ABT2WFL3_9BACI</name>
<dbReference type="NCBIfam" id="TIGR02904">
    <property type="entry name" value="spore_ysxE"/>
    <property type="match status" value="1"/>
</dbReference>
<protein>
    <submittedName>
        <fullName evidence="1">Spore coat protein YsxE</fullName>
    </submittedName>
</protein>
<keyword evidence="1" id="KW-0946">Virion</keyword>
<dbReference type="InterPro" id="IPR047175">
    <property type="entry name" value="CotS-like"/>
</dbReference>
<reference evidence="1 2" key="1">
    <citation type="submission" date="2022-10" db="EMBL/GenBank/DDBJ databases">
        <title>Description of Fervidibacillus gen. nov. in the family Fervidibacillaceae fam. nov. with two species, Fervidibacillus albus sp. nov., and Fervidibacillus halotolerans sp. nov., isolated from tidal flat sediments.</title>
        <authorList>
            <person name="Kwon K.K."/>
            <person name="Yang S.-H."/>
        </authorList>
    </citation>
    <scope>NUCLEOTIDE SEQUENCE [LARGE SCALE GENOMIC DNA]</scope>
    <source>
        <strain evidence="1 2">DSM 23332</strain>
    </source>
</reference>
<dbReference type="Proteomes" id="UP001208656">
    <property type="component" value="Unassembled WGS sequence"/>
</dbReference>
<dbReference type="PANTHER" id="PTHR39179:SF3">
    <property type="entry name" value="COTS-RELATED PROTEIN"/>
    <property type="match status" value="1"/>
</dbReference>
<dbReference type="Gene3D" id="3.30.200.20">
    <property type="entry name" value="Phosphorylase Kinase, domain 1"/>
    <property type="match status" value="1"/>
</dbReference>
<accession>A0ABT2WFL3</accession>
<dbReference type="SUPFAM" id="SSF56112">
    <property type="entry name" value="Protein kinase-like (PK-like)"/>
    <property type="match status" value="1"/>
</dbReference>
<evidence type="ECO:0000313" key="2">
    <source>
        <dbReference type="Proteomes" id="UP001208656"/>
    </source>
</evidence>
<dbReference type="Gene3D" id="3.90.1200.10">
    <property type="match status" value="1"/>
</dbReference>
<keyword evidence="1" id="KW-0167">Capsid protein</keyword>
<proteinExistence type="predicted"/>
<sequence>MEQRKIEELHSVLREYNVIPDHIEPYGKAYRVYHGDKSYALKEMDARNSINFYNTFQILFTKGFQRFVPLYPTKHYQYGVMRQHKLYYLAPWIESNQEEKIENEKKMFRELARLHHMTAQEMKVEKEVIEEHFERTNLQWQKEREVLDLWIEQAEQKWYMSPFEWEFVQYYNEFRKAYEYALRKLEDWKQKMLEEKKMRSVLVHGKLQPDHYIVDHNGYGYFINFENSHIGSSFQDLLPYLSRTLNTYPKQCDECIDWIYTYMRNNPLHETEKLLLKSYLAHPGFIFHLLQKYTTRTAANHELKMTKRIQKSYWRLKNIEYVISRMEQLDQQQKQASEQTQGEH</sequence>
<dbReference type="PANTHER" id="PTHR39179">
    <property type="entry name" value="SPORE COAT PROTEIN I"/>
    <property type="match status" value="1"/>
</dbReference>
<evidence type="ECO:0000313" key="1">
    <source>
        <dbReference type="EMBL" id="MCU9592862.1"/>
    </source>
</evidence>
<comment type="caution">
    <text evidence="1">The sequence shown here is derived from an EMBL/GenBank/DDBJ whole genome shotgun (WGS) entry which is preliminary data.</text>
</comment>
<organism evidence="1 2">
    <name type="scientific">Pallidibacillus thermolactis</name>
    <dbReference type="NCBI Taxonomy" id="251051"/>
    <lineage>
        <taxon>Bacteria</taxon>
        <taxon>Bacillati</taxon>
        <taxon>Bacillota</taxon>
        <taxon>Bacilli</taxon>
        <taxon>Bacillales</taxon>
        <taxon>Bacillaceae</taxon>
        <taxon>Pallidibacillus</taxon>
    </lineage>
</organism>
<dbReference type="InterPro" id="IPR011009">
    <property type="entry name" value="Kinase-like_dom_sf"/>
</dbReference>
<dbReference type="InterPro" id="IPR014253">
    <property type="entry name" value="Spore_coat_YsxE"/>
</dbReference>
<keyword evidence="2" id="KW-1185">Reference proteome</keyword>
<dbReference type="RefSeq" id="WP_173658022.1">
    <property type="nucleotide sequence ID" value="NZ_JAOUSE010000001.1"/>
</dbReference>
<gene>
    <name evidence="1" type="primary">ysxE</name>
    <name evidence="1" type="ORF">OEV82_00155</name>
</gene>